<dbReference type="GO" id="GO:0005856">
    <property type="term" value="C:cytoskeleton"/>
    <property type="evidence" value="ECO:0007669"/>
    <property type="project" value="UniProtKB-SubCell"/>
</dbReference>
<evidence type="ECO:0000256" key="8">
    <source>
        <dbReference type="SAM" id="MobiDB-lite"/>
    </source>
</evidence>
<dbReference type="Pfam" id="PF00786">
    <property type="entry name" value="PBD"/>
    <property type="match status" value="1"/>
</dbReference>
<dbReference type="CDD" id="cd21762">
    <property type="entry name" value="WH2"/>
    <property type="match status" value="1"/>
</dbReference>
<keyword evidence="5" id="KW-0677">Repeat</keyword>
<keyword evidence="7" id="KW-0539">Nucleus</keyword>
<dbReference type="GO" id="GO:0003779">
    <property type="term" value="F:actin binding"/>
    <property type="evidence" value="ECO:0007669"/>
    <property type="project" value="InterPro"/>
</dbReference>
<dbReference type="PROSITE" id="PS51082">
    <property type="entry name" value="WH2"/>
    <property type="match status" value="2"/>
</dbReference>
<dbReference type="InterPro" id="IPR003124">
    <property type="entry name" value="WH2_dom"/>
</dbReference>
<dbReference type="InterPro" id="IPR000697">
    <property type="entry name" value="WH1/EVH1_dom"/>
</dbReference>
<dbReference type="Gene3D" id="3.90.810.10">
    <property type="entry name" value="CRIB domain"/>
    <property type="match status" value="3"/>
</dbReference>
<dbReference type="PROSITE" id="PS50229">
    <property type="entry name" value="WH1"/>
    <property type="match status" value="1"/>
</dbReference>
<dbReference type="EMBL" id="OE180483">
    <property type="protein sequence ID" value="CAD7571384.1"/>
    <property type="molecule type" value="Genomic_DNA"/>
</dbReference>
<sequence>MSGNLLSPMDSRACEGRRITTFCDYSDGSAIDHVIANATIKPTQSDLFTTVQLAMEWKSREIDFEKHLTPSVASLGGPVTVGLLQFLYLVTLVLTLATAVVQLFLTDPPDHSAWRRRDSGVLCLVKDNQRRSYFFRLFCLSRRQMVWEHEVYNTMDYKSPKPFLHTFEAEECIAAFNFAQEEEAIVLRNILLQKLEAKKRRSERRSRSSLQSQHSVTAPHHQVAPQQTHSTSHAVNGSLTSSPRKQHHTRNKDKKDKDSKRKLTKADIGLPQDFRHVTHIGWDPNRGFDVNNVDDPELMKFFEKGSLKIYNTVLLATTLVNLSTADGVSLVVRGILVSAAQSTFITEQCAQLLQVKHTRTSRSINDLSCDIKRKMASFVLADPTFDTTVPIDILLGADLFAQIMTDLSCDIKRKMASFVLADPTFDTTVPIDILLGADLFAQIMTGEQYILRKDLPIAFVTCHRTIEKPPLYFRTPEQPLFSILGLQWTPDSDNFSYCMRVTRDAHKLIKRIAGVSDSHLQDKETREFIYDFIKDHGGIDAVKGEFKGTPPPVPVRTAPVPGSNNIQQTRIAPPPPPMCTGAWPPPPPPSQPPAMALPPPVVRTIPQRQDVPPPPSYASYLVSPSNNRLKSELNKERGVTEIVSTAVAVKETGRLRNFLVNDDSVAIMVEPFLIQFQSDAPLAPFLYEALISLMKSLMKRFVKSDKLDSARSLLELGIFNETNLLNAKYVDLGYATREAIRKTKGVSEKEILLFRQDCKTCLQKLCAKLLERSPLKYKLTKAISFLDPAVAVLKSTRSERLKSTLEIVLANNWITGVAADLVDRQFNRTPPPPPPPPPQAPTAPVPPPPPPMAPPVMPSDIPQTESSASSDPRSALLDSIRSGKPLKHIEVERKKSVSSGDSRNNLLDQIRQGVELKSQDQHHMDLEQNPPQEEENLTSASDDSKQKQDFRAFGPDAEPLIPVDAVDVKCQESLALSNDNTTGYAENICSRVLAHNWCHLRMCIPTFMDGTNAHTAPYLLGVLVLPDACYLEDHHVQNTPSPTIANTLNTQDGLAGALARALAERSRAIHSDSSTSSDDDDDEWED</sequence>
<gene>
    <name evidence="12" type="ORF">TCMB3V08_LOCUS4060</name>
</gene>
<dbReference type="InterPro" id="IPR000095">
    <property type="entry name" value="CRIB_dom"/>
</dbReference>
<comment type="subcellular location">
    <subcellularLocation>
        <location evidence="2">Cytoplasm</location>
        <location evidence="2">Cytoskeleton</location>
    </subcellularLocation>
    <subcellularLocation>
        <location evidence="1">Nucleus</location>
    </subcellularLocation>
</comment>
<organism evidence="12">
    <name type="scientific">Timema californicum</name>
    <name type="common">California timema</name>
    <name type="synonym">Walking stick</name>
    <dbReference type="NCBI Taxonomy" id="61474"/>
    <lineage>
        <taxon>Eukaryota</taxon>
        <taxon>Metazoa</taxon>
        <taxon>Ecdysozoa</taxon>
        <taxon>Arthropoda</taxon>
        <taxon>Hexapoda</taxon>
        <taxon>Insecta</taxon>
        <taxon>Pterygota</taxon>
        <taxon>Neoptera</taxon>
        <taxon>Polyneoptera</taxon>
        <taxon>Phasmatodea</taxon>
        <taxon>Timematodea</taxon>
        <taxon>Timematoidea</taxon>
        <taxon>Timematidae</taxon>
        <taxon>Timema</taxon>
    </lineage>
</organism>
<dbReference type="Pfam" id="PF02205">
    <property type="entry name" value="WH2"/>
    <property type="match status" value="2"/>
</dbReference>
<feature type="compositionally biased region" description="Pro residues" evidence="8">
    <location>
        <begin position="829"/>
        <end position="857"/>
    </location>
</feature>
<feature type="region of interest" description="Disordered" evidence="8">
    <location>
        <begin position="201"/>
        <end position="265"/>
    </location>
</feature>
<protein>
    <submittedName>
        <fullName evidence="12">(California timema) hypothetical protein</fullName>
    </submittedName>
</protein>
<evidence type="ECO:0000313" key="12">
    <source>
        <dbReference type="EMBL" id="CAD7571384.1"/>
    </source>
</evidence>
<feature type="compositionally biased region" description="Polar residues" evidence="8">
    <location>
        <begin position="224"/>
        <end position="243"/>
    </location>
</feature>
<keyword evidence="3" id="KW-0963">Cytoplasm</keyword>
<dbReference type="GO" id="GO:0007015">
    <property type="term" value="P:actin filament organization"/>
    <property type="evidence" value="ECO:0007669"/>
    <property type="project" value="InterPro"/>
</dbReference>
<accession>A0A7R9J293</accession>
<dbReference type="Pfam" id="PF00568">
    <property type="entry name" value="WH1"/>
    <property type="match status" value="1"/>
</dbReference>
<dbReference type="PROSITE" id="PS50108">
    <property type="entry name" value="CRIB"/>
    <property type="match status" value="1"/>
</dbReference>
<evidence type="ECO:0000259" key="10">
    <source>
        <dbReference type="PROSITE" id="PS50229"/>
    </source>
</evidence>
<dbReference type="CDD" id="cd00132">
    <property type="entry name" value="CRIB"/>
    <property type="match status" value="1"/>
</dbReference>
<feature type="domain" description="WH2" evidence="11">
    <location>
        <begin position="902"/>
        <end position="919"/>
    </location>
</feature>
<dbReference type="Gene3D" id="2.30.29.30">
    <property type="entry name" value="Pleckstrin-homology domain (PH domain)/Phosphotyrosine-binding domain (PTB)"/>
    <property type="match status" value="1"/>
</dbReference>
<dbReference type="GO" id="GO:0005634">
    <property type="term" value="C:nucleus"/>
    <property type="evidence" value="ECO:0007669"/>
    <property type="project" value="UniProtKB-SubCell"/>
</dbReference>
<dbReference type="SUPFAM" id="SSF50729">
    <property type="entry name" value="PH domain-like"/>
    <property type="match status" value="1"/>
</dbReference>
<feature type="compositionally biased region" description="Polar residues" evidence="8">
    <location>
        <begin position="861"/>
        <end position="872"/>
    </location>
</feature>
<feature type="region of interest" description="Disordered" evidence="8">
    <location>
        <begin position="919"/>
        <end position="956"/>
    </location>
</feature>
<dbReference type="SUPFAM" id="SSF47912">
    <property type="entry name" value="Wiscott-Aldrich syndrome protein, WASP, C-terminal domain"/>
    <property type="match status" value="2"/>
</dbReference>
<feature type="region of interest" description="Disordered" evidence="8">
    <location>
        <begin position="1065"/>
        <end position="1086"/>
    </location>
</feature>
<proteinExistence type="predicted"/>
<evidence type="ECO:0000259" key="9">
    <source>
        <dbReference type="PROSITE" id="PS50108"/>
    </source>
</evidence>
<evidence type="ECO:0000259" key="11">
    <source>
        <dbReference type="PROSITE" id="PS51082"/>
    </source>
</evidence>
<dbReference type="FunFam" id="2.30.29.30:FF:000130">
    <property type="entry name" value="neural Wiskott-Aldrich syndrome protein"/>
    <property type="match status" value="1"/>
</dbReference>
<name>A0A7R9J293_TIMCA</name>
<keyword evidence="4" id="KW-0597">Phosphoprotein</keyword>
<keyword evidence="6" id="KW-0206">Cytoskeleton</keyword>
<dbReference type="CDD" id="cd01205">
    <property type="entry name" value="EVH1_WASP-like"/>
    <property type="match status" value="1"/>
</dbReference>
<dbReference type="PANTHER" id="PTHR11202:SF36">
    <property type="entry name" value="ACTIN NUCLEATION-PROMOTING FACTOR WASL"/>
    <property type="match status" value="1"/>
</dbReference>
<dbReference type="InterPro" id="IPR011026">
    <property type="entry name" value="WAS_C"/>
</dbReference>
<evidence type="ECO:0000256" key="6">
    <source>
        <dbReference type="ARBA" id="ARBA00023212"/>
    </source>
</evidence>
<feature type="domain" description="CRIB" evidence="9">
    <location>
        <begin position="268"/>
        <end position="281"/>
    </location>
</feature>
<evidence type="ECO:0000256" key="3">
    <source>
        <dbReference type="ARBA" id="ARBA00022490"/>
    </source>
</evidence>
<dbReference type="InterPro" id="IPR033927">
    <property type="entry name" value="WASPfam_EVH1"/>
</dbReference>
<feature type="compositionally biased region" description="Acidic residues" evidence="8">
    <location>
        <begin position="1077"/>
        <end position="1086"/>
    </location>
</feature>
<dbReference type="AlphaFoldDB" id="A0A7R9J293"/>
<evidence type="ECO:0000256" key="5">
    <source>
        <dbReference type="ARBA" id="ARBA00022737"/>
    </source>
</evidence>
<evidence type="ECO:0000256" key="7">
    <source>
        <dbReference type="ARBA" id="ARBA00023242"/>
    </source>
</evidence>
<dbReference type="InterPro" id="IPR036936">
    <property type="entry name" value="CRIB_dom_sf"/>
</dbReference>
<reference evidence="12" key="1">
    <citation type="submission" date="2020-11" db="EMBL/GenBank/DDBJ databases">
        <authorList>
            <person name="Tran Van P."/>
        </authorList>
    </citation>
    <scope>NUCLEOTIDE SEQUENCE</scope>
</reference>
<feature type="domain" description="WH1" evidence="10">
    <location>
        <begin position="88"/>
        <end position="198"/>
    </location>
</feature>
<evidence type="ECO:0000256" key="2">
    <source>
        <dbReference type="ARBA" id="ARBA00004245"/>
    </source>
</evidence>
<dbReference type="PANTHER" id="PTHR11202">
    <property type="entry name" value="SPROUTY-RELATED, EVH1 DOMAIN-CONTAINING PROTEIN FAMILY MEMBER"/>
    <property type="match status" value="1"/>
</dbReference>
<feature type="region of interest" description="Disordered" evidence="8">
    <location>
        <begin position="824"/>
        <end position="904"/>
    </location>
</feature>
<dbReference type="InterPro" id="IPR011993">
    <property type="entry name" value="PH-like_dom_sf"/>
</dbReference>
<feature type="compositionally biased region" description="Basic and acidic residues" evidence="8">
    <location>
        <begin position="253"/>
        <end position="265"/>
    </location>
</feature>
<dbReference type="SMART" id="SM00461">
    <property type="entry name" value="WH1"/>
    <property type="match status" value="1"/>
</dbReference>
<dbReference type="SMART" id="SM00246">
    <property type="entry name" value="WH2"/>
    <property type="match status" value="2"/>
</dbReference>
<evidence type="ECO:0000256" key="4">
    <source>
        <dbReference type="ARBA" id="ARBA00022553"/>
    </source>
</evidence>
<feature type="domain" description="WH2" evidence="11">
    <location>
        <begin position="872"/>
        <end position="889"/>
    </location>
</feature>
<evidence type="ECO:0000256" key="1">
    <source>
        <dbReference type="ARBA" id="ARBA00004123"/>
    </source>
</evidence>